<dbReference type="Proteomes" id="UP001057375">
    <property type="component" value="Unassembled WGS sequence"/>
</dbReference>
<evidence type="ECO:0000256" key="3">
    <source>
        <dbReference type="ARBA" id="ARBA00022840"/>
    </source>
</evidence>
<feature type="region of interest" description="Disordered" evidence="6">
    <location>
        <begin position="427"/>
        <end position="497"/>
    </location>
</feature>
<feature type="region of interest" description="Disordered" evidence="6">
    <location>
        <begin position="1824"/>
        <end position="1867"/>
    </location>
</feature>
<name>A0ABQ5K0F9_9EUKA</name>
<feature type="compositionally biased region" description="Polar residues" evidence="6">
    <location>
        <begin position="477"/>
        <end position="492"/>
    </location>
</feature>
<keyword evidence="2" id="KW-0547">Nucleotide-binding</keyword>
<keyword evidence="10" id="KW-1185">Reference proteome</keyword>
<evidence type="ECO:0000313" key="9">
    <source>
        <dbReference type="EMBL" id="GKT24426.1"/>
    </source>
</evidence>
<feature type="compositionally biased region" description="Acidic residues" evidence="6">
    <location>
        <begin position="154"/>
        <end position="165"/>
    </location>
</feature>
<dbReference type="Pfam" id="PF00271">
    <property type="entry name" value="Helicase_C"/>
    <property type="match status" value="1"/>
</dbReference>
<feature type="compositionally biased region" description="Basic and acidic residues" evidence="6">
    <location>
        <begin position="959"/>
        <end position="970"/>
    </location>
</feature>
<feature type="compositionally biased region" description="Acidic residues" evidence="6">
    <location>
        <begin position="871"/>
        <end position="887"/>
    </location>
</feature>
<protein>
    <recommendedName>
        <fullName evidence="5">DNA 3'-5' helicase</fullName>
        <ecNumber evidence="5">5.6.2.4</ecNumber>
    </recommendedName>
</protein>
<evidence type="ECO:0000256" key="6">
    <source>
        <dbReference type="SAM" id="MobiDB-lite"/>
    </source>
</evidence>
<feature type="compositionally biased region" description="Basic and acidic residues" evidence="6">
    <location>
        <begin position="75"/>
        <end position="97"/>
    </location>
</feature>
<evidence type="ECO:0000259" key="7">
    <source>
        <dbReference type="PROSITE" id="PS51192"/>
    </source>
</evidence>
<feature type="region of interest" description="Disordered" evidence="6">
    <location>
        <begin position="801"/>
        <end position="899"/>
    </location>
</feature>
<dbReference type="PANTHER" id="PTHR13710">
    <property type="entry name" value="DNA HELICASE RECQ FAMILY MEMBER"/>
    <property type="match status" value="1"/>
</dbReference>
<feature type="compositionally biased region" description="Acidic residues" evidence="6">
    <location>
        <begin position="1658"/>
        <end position="1668"/>
    </location>
</feature>
<feature type="compositionally biased region" description="Acidic residues" evidence="6">
    <location>
        <begin position="818"/>
        <end position="828"/>
    </location>
</feature>
<comment type="catalytic activity">
    <reaction evidence="4">
        <text>Couples ATP hydrolysis with the unwinding of duplex DNA by translocating in the 3'-5' direction.</text>
        <dbReference type="EC" id="5.6.2.4"/>
    </reaction>
</comment>
<feature type="region of interest" description="Disordered" evidence="6">
    <location>
        <begin position="622"/>
        <end position="658"/>
    </location>
</feature>
<feature type="compositionally biased region" description="Low complexity" evidence="6">
    <location>
        <begin position="429"/>
        <end position="443"/>
    </location>
</feature>
<dbReference type="InterPro" id="IPR014001">
    <property type="entry name" value="Helicase_ATP-bd"/>
</dbReference>
<feature type="region of interest" description="Disordered" evidence="6">
    <location>
        <begin position="1637"/>
        <end position="1693"/>
    </location>
</feature>
<feature type="compositionally biased region" description="Basic residues" evidence="6">
    <location>
        <begin position="119"/>
        <end position="141"/>
    </location>
</feature>
<feature type="compositionally biased region" description="Low complexity" evidence="6">
    <location>
        <begin position="58"/>
        <end position="73"/>
    </location>
</feature>
<accession>A0ABQ5K0F9</accession>
<evidence type="ECO:0000259" key="8">
    <source>
        <dbReference type="PROSITE" id="PS51194"/>
    </source>
</evidence>
<comment type="caution">
    <text evidence="9">The sequence shown here is derived from an EMBL/GenBank/DDBJ whole genome shotgun (WGS) entry which is preliminary data.</text>
</comment>
<feature type="domain" description="Helicase ATP-binding" evidence="7">
    <location>
        <begin position="1104"/>
        <end position="1284"/>
    </location>
</feature>
<comment type="similarity">
    <text evidence="1">Belongs to the helicase family. RecQ subfamily.</text>
</comment>
<feature type="compositionally biased region" description="Basic and acidic residues" evidence="6">
    <location>
        <begin position="801"/>
        <end position="817"/>
    </location>
</feature>
<dbReference type="SMART" id="SM00487">
    <property type="entry name" value="DEXDc"/>
    <property type="match status" value="1"/>
</dbReference>
<feature type="compositionally biased region" description="Basic residues" evidence="6">
    <location>
        <begin position="938"/>
        <end position="958"/>
    </location>
</feature>
<dbReference type="Gene3D" id="3.40.50.300">
    <property type="entry name" value="P-loop containing nucleotide triphosphate hydrolases"/>
    <property type="match status" value="2"/>
</dbReference>
<feature type="region of interest" description="Disordered" evidence="6">
    <location>
        <begin position="542"/>
        <end position="607"/>
    </location>
</feature>
<dbReference type="EMBL" id="BQXS01012524">
    <property type="protein sequence ID" value="GKT24426.1"/>
    <property type="molecule type" value="Genomic_DNA"/>
</dbReference>
<dbReference type="SMART" id="SM00490">
    <property type="entry name" value="HELICc"/>
    <property type="match status" value="1"/>
</dbReference>
<evidence type="ECO:0000256" key="2">
    <source>
        <dbReference type="ARBA" id="ARBA00022741"/>
    </source>
</evidence>
<dbReference type="InterPro" id="IPR001650">
    <property type="entry name" value="Helicase_C-like"/>
</dbReference>
<evidence type="ECO:0000256" key="5">
    <source>
        <dbReference type="ARBA" id="ARBA00034808"/>
    </source>
</evidence>
<feature type="compositionally biased region" description="Basic and acidic residues" evidence="6">
    <location>
        <begin position="1980"/>
        <end position="1994"/>
    </location>
</feature>
<dbReference type="PROSITE" id="PS51194">
    <property type="entry name" value="HELICASE_CTER"/>
    <property type="match status" value="1"/>
</dbReference>
<dbReference type="InterPro" id="IPR011545">
    <property type="entry name" value="DEAD/DEAH_box_helicase_dom"/>
</dbReference>
<feature type="region of interest" description="Disordered" evidence="6">
    <location>
        <begin position="1"/>
        <end position="44"/>
    </location>
</feature>
<feature type="compositionally biased region" description="Polar residues" evidence="6">
    <location>
        <begin position="1"/>
        <end position="12"/>
    </location>
</feature>
<feature type="compositionally biased region" description="Acidic residues" evidence="6">
    <location>
        <begin position="1838"/>
        <end position="1847"/>
    </location>
</feature>
<feature type="compositionally biased region" description="Basic and acidic residues" evidence="6">
    <location>
        <begin position="1824"/>
        <end position="1837"/>
    </location>
</feature>
<feature type="compositionally biased region" description="Low complexity" evidence="6">
    <location>
        <begin position="26"/>
        <end position="42"/>
    </location>
</feature>
<dbReference type="SUPFAM" id="SSF52540">
    <property type="entry name" value="P-loop containing nucleoside triphosphate hydrolases"/>
    <property type="match status" value="1"/>
</dbReference>
<feature type="compositionally biased region" description="Polar residues" evidence="6">
    <location>
        <begin position="542"/>
        <end position="578"/>
    </location>
</feature>
<feature type="compositionally biased region" description="Basic and acidic residues" evidence="6">
    <location>
        <begin position="166"/>
        <end position="175"/>
    </location>
</feature>
<dbReference type="CDD" id="cd17920">
    <property type="entry name" value="DEXHc_RecQ"/>
    <property type="match status" value="1"/>
</dbReference>
<feature type="domain" description="Helicase C-terminal" evidence="8">
    <location>
        <begin position="1416"/>
        <end position="1608"/>
    </location>
</feature>
<feature type="compositionally biased region" description="Basic and acidic residues" evidence="6">
    <location>
        <begin position="1669"/>
        <end position="1683"/>
    </location>
</feature>
<feature type="region of interest" description="Disordered" evidence="6">
    <location>
        <begin position="284"/>
        <end position="308"/>
    </location>
</feature>
<sequence>MNSFGDNGSSLSGEDRSIHFSPPNQSSSWYSEVSSISRDSSSVKFPVIPESRNILLRFTPSTASTAPSSSSSFSRRKDEEDDPIFHQDKEDDFRVDGGMDGAGVSSLDDPVDDPPQPVKPKKARKPRTPKRKPVKLGRRVKGPFASIEARSDMDYYDDLFDEDGSDDKRIEDKDPLDIQDTFDDFDSHAIMARSSAVISTSSTKINRHKDEEECLDVSESQSFSIEEINSEIEYFNPSSHKQGTLNFSTSPHPSSRDKIRIDKVRKSEQHNPPIISQEKLDGFITSNPRRMQDHATKEDKTAKVEENSKTDISYHIMVENRDSDAVFTQSIHKTEPIDQKPKNHSLFFANFADGFKHETLMDVQKRGIRKDKPIKEDPLSSSLDFEGASGGSFGFGFSLTPTNPQSHVNNPITSSSTFGFSSPFNATVPTSSSSSSSSLSTPPSHEELKGRNSDNGVYVSFGPSLSKTKEEDVSPLGPTTVSRNNNNPTLSMPSKDHCSVEIEDKLHDDGHLMRSPLSPKITYSDEDSDIYSKLGNFTSPSSLAKKSKNVVTQSCQHQTSFSATSTHQEAPTPTSFPSKMSVFGGKARGKGDDEGEDDDGFGAIDEGSGDYGYAYQLNEDEEYILGEKEGEKGKEQHENTKWDSAQDKKPISSNSCSKPLMAFGSIPADWGLDESVNPVQHTKNDTKNICKIDNNFCLTKSGKEEEDAPSIFMSKPVVASTTGTDLSEPPSGIQFPQLEEEDDPAVSSSLLTDPSRITLNTIPKEIVSLLKLSSSKNPIPVTYSLSSPINEVMISKQSRIRLKDEPWEAYEQDKDVIDEYDEDEEEGWQMEGKEKKHGRRPQGRKEEDFEFSSSYEGSDCSSSEESGGIIESEEESEIFSFQEDSETDSSYSAEPIFGIDNNNSDIEEVFDIEEEEIASEMKKKAKIKRNKKRDERIARKKLKQSIKAQKKLKLKEKKKKEEEEKGKTKDNNSIPSSLLTWNPISWFEKALNHADMVEIEMRKTKDSSNPSIVRLQKDTTLHPCVQYTLYLTSTSSKKKASISSGSAQKNKDMASKHQVDTEGELILEAQRPSNCSDSKWIQIKRMLVSHTTFLHFRTCQADVISASMSGKDVFAVLPTGTGKTLCYSFAALGRGDGVCIVLCPLIALIADQRDKLRGMGIRTVSIGGGSQGNQELKLILKSLYKKPFEGAPLPQIILTTPEKVLMNSLFHEVIQSLSRRMLLSLIVVDETHVVSEWSIFRPHYAQISRIRSYAPKVPMMCLTATTTKSQMTQIKKSVGIKVDSKKKSLSSSSSSSSSTAQPTFSMTSNPILSTASSSYMTCQDFFYPGTSSNIRLSVCDLSDTWCEFYKNQIIQPYTHEVQEGADTMRKRDLRLQRYALQKRDSSSSSSSSSSVSLRKSKDIGGKVDTLKLPVRHLKTLCVFLRRKRRCGSALVYVRTCRDAENVAMFLNPGYFFSVDDSTDQNLLPYPPLADFYGYSFGPAPISPFCGLRVICYHSKLSKQTKQRLFSMWMNNLVDVVICTTSLGMGIDKGDVTSVVHFGTPPTLLSYVQEVGRGARDVRLTCDGLFLFSPYDLSKVKFLLATSHCPSNVPISCMYELYNMLRYVLLCGKCRRQYIEKYFGVIGTKTTIQRNKKGLKSYGSRPVKKKKAKGKNGEKEEEEEEEIADIAEKDKSSKKSDKSEGYSSLSCPSSPSLCCDRCHLLAIGAAKMKMIDFTPLVELALRVARKRGSISASTPMDQCNPFGSKEPRKTLVKSSIDGANLAFDAIKAALSSQNPPRINNIDEGENAKKCKFEILSDYSLLDFCKEVVNLFEKIDIKKEVRRHEKESEKESEGRGDDEESDGAEDSSSISIDIPSRPPGSSKSPHSDWFLVPRLMFALISNGVFKETISISFIVAEEGDQQGTELSLDEVRERVGQTLRPPKRGENVTDSELGVGISRLEKQGIIARKLHDLYEFNSEYKLSKKIIFNCMVMTQHEKKPPHVPKWQRERSQPRSQSDFNYQKFKHKHKK</sequence>
<feature type="compositionally biased region" description="Basic and acidic residues" evidence="6">
    <location>
        <begin position="625"/>
        <end position="650"/>
    </location>
</feature>
<evidence type="ECO:0000313" key="10">
    <source>
        <dbReference type="Proteomes" id="UP001057375"/>
    </source>
</evidence>
<feature type="compositionally biased region" description="Low complexity" evidence="6">
    <location>
        <begin position="851"/>
        <end position="870"/>
    </location>
</feature>
<keyword evidence="3" id="KW-0067">ATP-binding</keyword>
<dbReference type="PROSITE" id="PS51192">
    <property type="entry name" value="HELICASE_ATP_BIND_1"/>
    <property type="match status" value="1"/>
</dbReference>
<proteinExistence type="inferred from homology"/>
<dbReference type="Pfam" id="PF00270">
    <property type="entry name" value="DEAD"/>
    <property type="match status" value="1"/>
</dbReference>
<evidence type="ECO:0000256" key="1">
    <source>
        <dbReference type="ARBA" id="ARBA00005446"/>
    </source>
</evidence>
<feature type="region of interest" description="Disordered" evidence="6">
    <location>
        <begin position="237"/>
        <end position="257"/>
    </location>
</feature>
<feature type="compositionally biased region" description="Polar residues" evidence="6">
    <location>
        <begin position="237"/>
        <end position="253"/>
    </location>
</feature>
<dbReference type="InterPro" id="IPR027417">
    <property type="entry name" value="P-loop_NTPase"/>
</dbReference>
<feature type="compositionally biased region" description="Basic and acidic residues" evidence="6">
    <location>
        <begin position="290"/>
        <end position="308"/>
    </location>
</feature>
<dbReference type="EC" id="5.6.2.4" evidence="5"/>
<evidence type="ECO:0000256" key="4">
    <source>
        <dbReference type="ARBA" id="ARBA00034617"/>
    </source>
</evidence>
<feature type="compositionally biased region" description="Low complexity" evidence="6">
    <location>
        <begin position="1848"/>
        <end position="1864"/>
    </location>
</feature>
<feature type="region of interest" description="Disordered" evidence="6">
    <location>
        <begin position="921"/>
        <end position="974"/>
    </location>
</feature>
<reference evidence="9" key="1">
    <citation type="submission" date="2022-03" db="EMBL/GenBank/DDBJ databases">
        <title>Draft genome sequence of Aduncisulcus paluster, a free-living microaerophilic Fornicata.</title>
        <authorList>
            <person name="Yuyama I."/>
            <person name="Kume K."/>
            <person name="Tamura T."/>
            <person name="Inagaki Y."/>
            <person name="Hashimoto T."/>
        </authorList>
    </citation>
    <scope>NUCLEOTIDE SEQUENCE</scope>
    <source>
        <strain evidence="9">NY0171</strain>
    </source>
</reference>
<feature type="region of interest" description="Disordered" evidence="6">
    <location>
        <begin position="1980"/>
        <end position="2012"/>
    </location>
</feature>
<dbReference type="PANTHER" id="PTHR13710:SF154">
    <property type="entry name" value="RECQ HELICASE, PUTATIVE (AFU_ORTHOLOGUE AFUA_6G14720)-RELATED"/>
    <property type="match status" value="1"/>
</dbReference>
<organism evidence="9 10">
    <name type="scientific">Aduncisulcus paluster</name>
    <dbReference type="NCBI Taxonomy" id="2918883"/>
    <lineage>
        <taxon>Eukaryota</taxon>
        <taxon>Metamonada</taxon>
        <taxon>Carpediemonas-like organisms</taxon>
        <taxon>Aduncisulcus</taxon>
    </lineage>
</organism>
<gene>
    <name evidence="9" type="ORF">ADUPG1_012729</name>
</gene>
<feature type="region of interest" description="Disordered" evidence="6">
    <location>
        <begin position="56"/>
        <end position="175"/>
    </location>
</feature>
<feature type="region of interest" description="Disordered" evidence="6">
    <location>
        <begin position="199"/>
        <end position="219"/>
    </location>
</feature>